<proteinExistence type="predicted"/>
<accession>A0ABY9XFF3</accession>
<dbReference type="InterPro" id="IPR009302">
    <property type="entry name" value="Tail_length_tape_measure"/>
</dbReference>
<dbReference type="Proteomes" id="UP001300348">
    <property type="component" value="Chromosome"/>
</dbReference>
<protein>
    <submittedName>
        <fullName evidence="4">Phage tail tape measure protein</fullName>
    </submittedName>
</protein>
<evidence type="ECO:0000259" key="3">
    <source>
        <dbReference type="Pfam" id="PF20155"/>
    </source>
</evidence>
<organism evidence="4 5">
    <name type="scientific">Xenorhabdus griffiniae</name>
    <dbReference type="NCBI Taxonomy" id="351672"/>
    <lineage>
        <taxon>Bacteria</taxon>
        <taxon>Pseudomonadati</taxon>
        <taxon>Pseudomonadota</taxon>
        <taxon>Gammaproteobacteria</taxon>
        <taxon>Enterobacterales</taxon>
        <taxon>Morganellaceae</taxon>
        <taxon>Xenorhabdus</taxon>
    </lineage>
</organism>
<dbReference type="InterPro" id="IPR013491">
    <property type="entry name" value="Tape_meas_N"/>
</dbReference>
<dbReference type="GeneID" id="88857123"/>
<dbReference type="Pfam" id="PF20155">
    <property type="entry name" value="TMP_3"/>
    <property type="match status" value="1"/>
</dbReference>
<dbReference type="EMBL" id="CP133647">
    <property type="protein sequence ID" value="WNH01332.1"/>
    <property type="molecule type" value="Genomic_DNA"/>
</dbReference>
<feature type="coiled-coil region" evidence="1">
    <location>
        <begin position="696"/>
        <end position="723"/>
    </location>
</feature>
<dbReference type="Pfam" id="PF06120">
    <property type="entry name" value="Phage_HK97_TLTM"/>
    <property type="match status" value="1"/>
</dbReference>
<dbReference type="RefSeq" id="WP_282885598.1">
    <property type="nucleotide sequence ID" value="NZ_CP133479.1"/>
</dbReference>
<keyword evidence="5" id="KW-1185">Reference proteome</keyword>
<evidence type="ECO:0000256" key="1">
    <source>
        <dbReference type="SAM" id="Coils"/>
    </source>
</evidence>
<evidence type="ECO:0000259" key="2">
    <source>
        <dbReference type="Pfam" id="PF06120"/>
    </source>
</evidence>
<dbReference type="NCBIfam" id="TIGR02675">
    <property type="entry name" value="tape_meas_nterm"/>
    <property type="match status" value="1"/>
</dbReference>
<name>A0ABY9XFF3_9GAMM</name>
<keyword evidence="1" id="KW-0175">Coiled coil</keyword>
<feature type="domain" description="Tape measure protein N-terminal" evidence="3">
    <location>
        <begin position="83"/>
        <end position="272"/>
    </location>
</feature>
<evidence type="ECO:0000313" key="5">
    <source>
        <dbReference type="Proteomes" id="UP001300348"/>
    </source>
</evidence>
<feature type="domain" description="Tail length tape measure" evidence="2">
    <location>
        <begin position="395"/>
        <end position="677"/>
    </location>
</feature>
<gene>
    <name evidence="4" type="ORF">QL112_016160</name>
</gene>
<sequence>MAKLRELIIKISANSSSFQAEIARASRMGADYYRTMEKGGRGAAAASRDSQQALRELNSQLASVKASAVGMTGAFAGMFATGQLINLADSYDSLNARIKLATTSVEDFTHAKQGLLQISQYTGSTFESNAALFSRVSSSLREYGYTTQDILSLTDALATGLQVSGATAAETSSLIVQLSQALGRGVLRGQDFNSVAQSGQRIMKALSDGLGVAQKDLKELADAGELTTPKIVPALVSQLATLRKEFDSMPNSVSAASTRVTNAFQQWVGETNRTTSVTATLSGVLDGVAKNIDTVAVAGGALVAVGAARFFGNMASGAVTATGNIWKTYRAEVNLANEQVRGTQISTARARAAVYRAQQALAAAKGTDRQTQAEERLSRTQATLSRNIDARTAAQDRLNKVTSLGSRVMGGALGLIGGPFGAAMLAGAAIYYLHQSQEQAKQSALELGKNTDLLIESLKTMNSLEVKKRIFDTQDQITDQNKAVEAQKKLVETRKMDMERARIVAEKGVKTLYSASPTEQLTEAIRVYNNEVNNLAIMQEGLSSKQKELNMLQASQSGLLRDNYVEMLRTSDILPMLTLAGSDFNRVLAAGNRLLEERQQYAQVPFALPQAPLDDKQQDFLKRSARDLELSTLQGEARIRKQAEFAAADQGLNKPQHHDNYQKYINNAIAIYQNGEKAKAAQAAASKAASDAAKAAREAASAQESYRNKVADLNREIQIEQVRMKEGEVAASLFAASMEISAKYTGKQREELIELSQASILAKQRTQDLQDAIAADPYRQALHARLKAEEQLQRQIAANAIQSAEEVVRRKQEIEARYLSSVAEANQRYAVSSTAKLVGNVDPLQDLQNQLTEQTALYDSYYQNGIIKKERYEQLIAAAGIRSRDSQFAAAKELYASQGDFQKMQMNLLDVVEQRTGNALTGMLMGTKSFSESMKELSASLAQSIIQDLVRIAMQSMITKAISGFFGGIGGGMSNVGTSSLASAGSNTGVMGLSTSWRDFIPNAKGGVYNSPSLSAYSNHVVSSPTLFAFAKGAGLMGEAGPEAIMPLKRGPDGSLGVRAIIPPTPASGEIHIHQTIQVSGNGDQALLAAMEEAARRGAAQGAAMAKADLIRDFQSNGQVRKTLGV</sequence>
<evidence type="ECO:0000313" key="4">
    <source>
        <dbReference type="EMBL" id="WNH01332.1"/>
    </source>
</evidence>
<reference evidence="4 5" key="1">
    <citation type="journal article" date="2023" name="Access Microbiol">
        <title>The genome of a steinernematid-associated Pseudomonas piscis bacterium encodes the biosynthesis of insect toxins.</title>
        <authorList>
            <person name="Awori R.M."/>
            <person name="Hendre P."/>
            <person name="Amugune N.O."/>
        </authorList>
    </citation>
    <scope>NUCLEOTIDE SEQUENCE [LARGE SCALE GENOMIC DNA]</scope>
    <source>
        <strain evidence="4 5">97</strain>
    </source>
</reference>